<evidence type="ECO:0000256" key="18">
    <source>
        <dbReference type="ARBA" id="ARBA00045078"/>
    </source>
</evidence>
<comment type="subcellular location">
    <subcellularLocation>
        <location evidence="2">Endoplasmic reticulum membrane</location>
        <topology evidence="2">Multi-pass membrane protein</topology>
    </subcellularLocation>
</comment>
<dbReference type="Proteomes" id="UP000322225">
    <property type="component" value="Chromosome 13"/>
</dbReference>
<dbReference type="GO" id="GO:0005789">
    <property type="term" value="C:endoplasmic reticulum membrane"/>
    <property type="evidence" value="ECO:0007669"/>
    <property type="project" value="UniProtKB-SubCell"/>
</dbReference>
<dbReference type="GO" id="GO:0046872">
    <property type="term" value="F:metal ion binding"/>
    <property type="evidence" value="ECO:0007669"/>
    <property type="project" value="UniProtKB-KW"/>
</dbReference>
<evidence type="ECO:0000256" key="3">
    <source>
        <dbReference type="ARBA" id="ARBA00004922"/>
    </source>
</evidence>
<feature type="transmembrane region" description="Helical" evidence="19">
    <location>
        <begin position="61"/>
        <end position="82"/>
    </location>
</feature>
<evidence type="ECO:0000256" key="6">
    <source>
        <dbReference type="ARBA" id="ARBA00017659"/>
    </source>
</evidence>
<keyword evidence="13 19" id="KW-1133">Transmembrane helix</keyword>
<dbReference type="Pfam" id="PF00953">
    <property type="entry name" value="Glycos_transf_4"/>
    <property type="match status" value="1"/>
</dbReference>
<sequence length="445" mass="48908">MSVTPHTYGHPPPVLLTATLLPISLLFIANPLLPILLPATITDVLPLPRQPTLPALQANVGFALLAFVGAVWIVPKIGGAFVEKGLKGRDLLKPGGRTNGPWVPESLGLPCASLYIALMMLFIPFPFSHLFKGEVLEQFPQRELTLYLSSLLALLTATLLGFIDDLFDIRWRHKLPIPIVAAVPTLLVYYSVGGVTSVVLPKGVAGWLTSTGLGWWIDGNVIDLGPIYYIYLVLLPTFTTNSINILAGINGVEVTQALIIALSVALNDLLYLPIWPEGFLRFVNVGNPKEGRILEWAAGEVVDRHLMSLYFMAPLVGVCAGFLWHNWYDSDNGLLNPSRVMFEKPPPARTRITLEILEFLRLVRLERLPVRRNPDNKSQLKSPAKAGQIISSTNLTIINFLLVHFGPMHERSLCTLVGAVQIACSGIAFGIRYGVGAWFYGGERR</sequence>
<evidence type="ECO:0000256" key="16">
    <source>
        <dbReference type="ARBA" id="ARBA00033238"/>
    </source>
</evidence>
<keyword evidence="14 19" id="KW-0472">Membrane</keyword>
<comment type="catalytic activity">
    <reaction evidence="18">
        <text>a di-trans,poly-cis-dolichyl phosphate + UDP-N-acetyl-alpha-D-glucosamine = an N-acetyl-alpha-D-glucosaminyl-diphospho-di-trans,poly-cis-dolichol + UMP</text>
        <dbReference type="Rhea" id="RHEA:13289"/>
        <dbReference type="Rhea" id="RHEA-COMP:19498"/>
        <dbReference type="Rhea" id="RHEA-COMP:19507"/>
        <dbReference type="ChEBI" id="CHEBI:57683"/>
        <dbReference type="ChEBI" id="CHEBI:57705"/>
        <dbReference type="ChEBI" id="CHEBI:57865"/>
        <dbReference type="ChEBI" id="CHEBI:58427"/>
        <dbReference type="EC" id="2.7.8.15"/>
    </reaction>
    <physiologicalReaction direction="left-to-right" evidence="18">
        <dbReference type="Rhea" id="RHEA:13290"/>
    </physiologicalReaction>
</comment>
<evidence type="ECO:0000256" key="14">
    <source>
        <dbReference type="ARBA" id="ARBA00023136"/>
    </source>
</evidence>
<keyword evidence="10" id="KW-0479">Metal-binding</keyword>
<gene>
    <name evidence="20" type="ORF">CI109_106989</name>
</gene>
<dbReference type="GeneID" id="43586060"/>
<evidence type="ECO:0000256" key="9">
    <source>
        <dbReference type="ARBA" id="ARBA00022692"/>
    </source>
</evidence>
<protein>
    <recommendedName>
        <fullName evidence="6">UDP-N-acetylglucosamine--dolichyl-phosphate N-acetylglucosaminephosphotransferase</fullName>
        <ecNumber evidence="5">2.7.8.15</ecNumber>
    </recommendedName>
    <alternativeName>
        <fullName evidence="15">GlcNAc-1-P transferase</fullName>
    </alternativeName>
    <alternativeName>
        <fullName evidence="16">N-acetylglucosamine-1-phosphate transferase</fullName>
    </alternativeName>
</protein>
<reference evidence="20" key="1">
    <citation type="submission" date="2017-08" db="EMBL/GenBank/DDBJ databases">
        <authorList>
            <person name="Cuomo C."/>
            <person name="Billmyre B."/>
            <person name="Heitman J."/>
        </authorList>
    </citation>
    <scope>NUCLEOTIDE SEQUENCE</scope>
    <source>
        <strain evidence="20">CBS 12478</strain>
    </source>
</reference>
<dbReference type="PANTHER" id="PTHR10571">
    <property type="entry name" value="UDP-N-ACETYLGLUCOSAMINE--DOLICHYL-PHOSPHATE N-ACETYLGLUCOSAMINEPHOSPHOTRANSFERASE"/>
    <property type="match status" value="1"/>
</dbReference>
<feature type="transmembrane region" description="Helical" evidence="19">
    <location>
        <begin position="144"/>
        <end position="163"/>
    </location>
</feature>
<keyword evidence="11" id="KW-0256">Endoplasmic reticulum</keyword>
<organism evidence="20 21">
    <name type="scientific">Kwoniella shandongensis</name>
    <dbReference type="NCBI Taxonomy" id="1734106"/>
    <lineage>
        <taxon>Eukaryota</taxon>
        <taxon>Fungi</taxon>
        <taxon>Dikarya</taxon>
        <taxon>Basidiomycota</taxon>
        <taxon>Agaricomycotina</taxon>
        <taxon>Tremellomycetes</taxon>
        <taxon>Tremellales</taxon>
        <taxon>Cryptococcaceae</taxon>
        <taxon>Kwoniella</taxon>
    </lineage>
</organism>
<dbReference type="EMBL" id="CP144063">
    <property type="protein sequence ID" value="WWD22496.1"/>
    <property type="molecule type" value="Genomic_DNA"/>
</dbReference>
<evidence type="ECO:0000256" key="8">
    <source>
        <dbReference type="ARBA" id="ARBA00022679"/>
    </source>
</evidence>
<feature type="transmembrane region" description="Helical" evidence="19">
    <location>
        <begin position="175"/>
        <end position="192"/>
    </location>
</feature>
<evidence type="ECO:0000256" key="17">
    <source>
        <dbReference type="ARBA" id="ARBA00044717"/>
    </source>
</evidence>
<evidence type="ECO:0000256" key="15">
    <source>
        <dbReference type="ARBA" id="ARBA00029567"/>
    </source>
</evidence>
<comment type="function">
    <text evidence="17">UDP-N-acetylglucosamine--dolichyl-phosphate N-acetylglucosaminephosphotransferase that operates in the biosynthetic pathway of dolichol-linked oligosaccharides, the glycan precursors employed in protein asparagine (N)-glycosylation. The assembly of dolichol-linked oligosaccharides begins on the cytosolic side of the endoplasmic reticulum membrane and finishes in its lumen. The sequential addition of sugars to dolichol pyrophosphate produces dolichol-linked oligosaccharides containing fourteen sugars, including two GlcNAcs, nine mannoses and three glucoses. Once assembled, the oligosaccharide is transferred from the lipid to nascent proteins by oligosaccharyltransferases. Catalyzes the initial step of dolichol-linked oligosaccharide biosynthesis, transfering GlcNAc-1-P from cytosolic UDP-GlcNAc onto the carrier lipid dolichyl phosphate (P-dolichol), yielding GlcNAc-P-P-dolichol embedded in the cytoplasmic leaflet of the endoplasmic reticulum membrane.</text>
</comment>
<evidence type="ECO:0000256" key="12">
    <source>
        <dbReference type="ARBA" id="ARBA00022842"/>
    </source>
</evidence>
<evidence type="ECO:0000256" key="5">
    <source>
        <dbReference type="ARBA" id="ARBA00013225"/>
    </source>
</evidence>
<name>A0AAJ8N161_9TREE</name>
<comment type="similarity">
    <text evidence="4">Belongs to the glycosyltransferase 4 family.</text>
</comment>
<comment type="cofactor">
    <cofactor evidence="1">
        <name>Mg(2+)</name>
        <dbReference type="ChEBI" id="CHEBI:18420"/>
    </cofactor>
</comment>
<evidence type="ECO:0000313" key="20">
    <source>
        <dbReference type="EMBL" id="WWD22496.1"/>
    </source>
</evidence>
<evidence type="ECO:0000313" key="21">
    <source>
        <dbReference type="Proteomes" id="UP000322225"/>
    </source>
</evidence>
<proteinExistence type="inferred from homology"/>
<feature type="transmembrane region" description="Helical" evidence="19">
    <location>
        <begin position="309"/>
        <end position="328"/>
    </location>
</feature>
<dbReference type="InterPro" id="IPR033895">
    <property type="entry name" value="GPT"/>
</dbReference>
<feature type="transmembrane region" description="Helical" evidence="19">
    <location>
        <begin position="20"/>
        <end position="41"/>
    </location>
</feature>
<evidence type="ECO:0000256" key="1">
    <source>
        <dbReference type="ARBA" id="ARBA00001946"/>
    </source>
</evidence>
<dbReference type="GO" id="GO:0016757">
    <property type="term" value="F:glycosyltransferase activity"/>
    <property type="evidence" value="ECO:0007669"/>
    <property type="project" value="UniProtKB-KW"/>
</dbReference>
<evidence type="ECO:0000256" key="4">
    <source>
        <dbReference type="ARBA" id="ARBA00009317"/>
    </source>
</evidence>
<dbReference type="EC" id="2.7.8.15" evidence="5"/>
<dbReference type="RefSeq" id="XP_065824018.1">
    <property type="nucleotide sequence ID" value="XM_065967946.1"/>
</dbReference>
<dbReference type="GO" id="GO:0006488">
    <property type="term" value="P:dolichol-linked oligosaccharide biosynthetic process"/>
    <property type="evidence" value="ECO:0007669"/>
    <property type="project" value="InterPro"/>
</dbReference>
<reference evidence="20" key="2">
    <citation type="submission" date="2024-01" db="EMBL/GenBank/DDBJ databases">
        <title>Comparative genomics of Cryptococcus and Kwoniella reveals pathogenesis evolution and contrasting modes of karyotype evolution via chromosome fusion or intercentromeric recombination.</title>
        <authorList>
            <person name="Coelho M.A."/>
            <person name="David-Palma M."/>
            <person name="Shea T."/>
            <person name="Bowers K."/>
            <person name="McGinley-Smith S."/>
            <person name="Mohammad A.W."/>
            <person name="Gnirke A."/>
            <person name="Yurkov A.M."/>
            <person name="Nowrousian M."/>
            <person name="Sun S."/>
            <person name="Cuomo C.A."/>
            <person name="Heitman J."/>
        </authorList>
    </citation>
    <scope>NUCLEOTIDE SEQUENCE</scope>
    <source>
        <strain evidence="20">CBS 12478</strain>
    </source>
</reference>
<evidence type="ECO:0000256" key="13">
    <source>
        <dbReference type="ARBA" id="ARBA00022989"/>
    </source>
</evidence>
<evidence type="ECO:0000256" key="7">
    <source>
        <dbReference type="ARBA" id="ARBA00022676"/>
    </source>
</evidence>
<evidence type="ECO:0000256" key="11">
    <source>
        <dbReference type="ARBA" id="ARBA00022824"/>
    </source>
</evidence>
<feature type="transmembrane region" description="Helical" evidence="19">
    <location>
        <begin position="102"/>
        <end position="124"/>
    </location>
</feature>
<dbReference type="InterPro" id="IPR000715">
    <property type="entry name" value="Glycosyl_transferase_4"/>
</dbReference>
<dbReference type="KEGG" id="ksn:43586060"/>
<keyword evidence="8" id="KW-0808">Transferase</keyword>
<evidence type="ECO:0000256" key="10">
    <source>
        <dbReference type="ARBA" id="ARBA00022723"/>
    </source>
</evidence>
<keyword evidence="21" id="KW-1185">Reference proteome</keyword>
<keyword evidence="7" id="KW-0328">Glycosyltransferase</keyword>
<dbReference type="PANTHER" id="PTHR10571:SF0">
    <property type="entry name" value="UDP-N-ACETYLGLUCOSAMINE--DOLICHYL-PHOSPHATE N-ACETYLGLUCOSAMINEPHOSPHOTRANSFERASE"/>
    <property type="match status" value="1"/>
</dbReference>
<feature type="transmembrane region" description="Helical" evidence="19">
    <location>
        <begin position="418"/>
        <end position="440"/>
    </location>
</feature>
<keyword evidence="12" id="KW-0460">Magnesium</keyword>
<evidence type="ECO:0000256" key="19">
    <source>
        <dbReference type="SAM" id="Phobius"/>
    </source>
</evidence>
<dbReference type="CDD" id="cd06855">
    <property type="entry name" value="GT_GPT_euk"/>
    <property type="match status" value="1"/>
</dbReference>
<evidence type="ECO:0000256" key="2">
    <source>
        <dbReference type="ARBA" id="ARBA00004477"/>
    </source>
</evidence>
<accession>A0AAJ8N161</accession>
<dbReference type="AlphaFoldDB" id="A0AAJ8N161"/>
<keyword evidence="9 19" id="KW-0812">Transmembrane</keyword>
<dbReference type="GO" id="GO:0003975">
    <property type="term" value="F:UDP-N-acetylglucosamine-dolichyl-phosphate N-acetylglucosaminephosphotransferase activity"/>
    <property type="evidence" value="ECO:0007669"/>
    <property type="project" value="UniProtKB-EC"/>
</dbReference>
<comment type="pathway">
    <text evidence="3">Protein modification; protein glycosylation.</text>
</comment>
<feature type="transmembrane region" description="Helical" evidence="19">
    <location>
        <begin position="386"/>
        <end position="406"/>
    </location>
</feature>